<keyword evidence="4" id="KW-1185">Reference proteome</keyword>
<dbReference type="AlphaFoldDB" id="A0A7W5P8M2"/>
<feature type="transmembrane region" description="Helical" evidence="2">
    <location>
        <begin position="99"/>
        <end position="119"/>
    </location>
</feature>
<keyword evidence="2" id="KW-0472">Membrane</keyword>
<feature type="transmembrane region" description="Helical" evidence="2">
    <location>
        <begin position="250"/>
        <end position="272"/>
    </location>
</feature>
<keyword evidence="2" id="KW-1133">Transmembrane helix</keyword>
<protein>
    <submittedName>
        <fullName evidence="3">Uncharacterized protein</fullName>
    </submittedName>
</protein>
<evidence type="ECO:0000256" key="2">
    <source>
        <dbReference type="SAM" id="Phobius"/>
    </source>
</evidence>
<proteinExistence type="predicted"/>
<feature type="region of interest" description="Disordered" evidence="1">
    <location>
        <begin position="1"/>
        <end position="24"/>
    </location>
</feature>
<evidence type="ECO:0000256" key="1">
    <source>
        <dbReference type="SAM" id="MobiDB-lite"/>
    </source>
</evidence>
<accession>A0A7W5P8M2</accession>
<feature type="transmembrane region" description="Helical" evidence="2">
    <location>
        <begin position="73"/>
        <end position="92"/>
    </location>
</feature>
<dbReference type="RefSeq" id="WP_198423415.1">
    <property type="nucleotide sequence ID" value="NZ_JACHZG010000001.1"/>
</dbReference>
<evidence type="ECO:0000313" key="3">
    <source>
        <dbReference type="EMBL" id="MBB3328041.1"/>
    </source>
</evidence>
<feature type="transmembrane region" description="Helical" evidence="2">
    <location>
        <begin position="310"/>
        <end position="329"/>
    </location>
</feature>
<organism evidence="3 4">
    <name type="scientific">Microlunatus antarcticus</name>
    <dbReference type="NCBI Taxonomy" id="53388"/>
    <lineage>
        <taxon>Bacteria</taxon>
        <taxon>Bacillati</taxon>
        <taxon>Actinomycetota</taxon>
        <taxon>Actinomycetes</taxon>
        <taxon>Propionibacteriales</taxon>
        <taxon>Propionibacteriaceae</taxon>
        <taxon>Microlunatus</taxon>
    </lineage>
</organism>
<dbReference type="Proteomes" id="UP000565572">
    <property type="component" value="Unassembled WGS sequence"/>
</dbReference>
<feature type="transmembrane region" description="Helical" evidence="2">
    <location>
        <begin position="139"/>
        <end position="163"/>
    </location>
</feature>
<evidence type="ECO:0000313" key="4">
    <source>
        <dbReference type="Proteomes" id="UP000565572"/>
    </source>
</evidence>
<keyword evidence="2" id="KW-0812">Transmembrane</keyword>
<dbReference type="EMBL" id="JACHZG010000001">
    <property type="protein sequence ID" value="MBB3328041.1"/>
    <property type="molecule type" value="Genomic_DNA"/>
</dbReference>
<comment type="caution">
    <text evidence="3">The sequence shown here is derived from an EMBL/GenBank/DDBJ whole genome shotgun (WGS) entry which is preliminary data.</text>
</comment>
<feature type="transmembrane region" description="Helical" evidence="2">
    <location>
        <begin position="38"/>
        <end position="58"/>
    </location>
</feature>
<sequence length="348" mass="36862">MATTTTPPRVTPAHEPAPSSRRSPAGFVGQAYRWHRPLMLLTAASAVLFVGCLVGIVADPRELTGLPIWDKPAKFAVSIAIYAATLAWLLSVMPRHRRLASVLGTICAFMLAGEMVAIVTQVVRGRTSHFDFATPFDTLVYQSMAAMIGTLWVSNLVLVVLLLTQRLPDLTLTWALRLGMIIAVVGMALAFLMTLPTPVQQASWESGTEATVIGAHTVGLPDGGPGLPVLGWSTVGGDLRIPHFVGIHGLQVMIVLGLALSVLGTRFALLAASATRTKIVFVTAAAYVGVLAVLTWQALRGQSIVHPDAATALVTAALVAVTLGAYAVVLRTRPRLSGSVERETVKAR</sequence>
<feature type="transmembrane region" description="Helical" evidence="2">
    <location>
        <begin position="279"/>
        <end position="298"/>
    </location>
</feature>
<reference evidence="3 4" key="1">
    <citation type="submission" date="2020-08" db="EMBL/GenBank/DDBJ databases">
        <title>Sequencing the genomes of 1000 actinobacteria strains.</title>
        <authorList>
            <person name="Klenk H.-P."/>
        </authorList>
    </citation>
    <scope>NUCLEOTIDE SEQUENCE [LARGE SCALE GENOMIC DNA]</scope>
    <source>
        <strain evidence="3 4">DSM 11053</strain>
    </source>
</reference>
<name>A0A7W5P8M2_9ACTN</name>
<gene>
    <name evidence="3" type="ORF">FHX39_002985</name>
</gene>
<feature type="transmembrane region" description="Helical" evidence="2">
    <location>
        <begin position="175"/>
        <end position="195"/>
    </location>
</feature>